<feature type="region of interest" description="Disordered" evidence="1">
    <location>
        <begin position="1"/>
        <end position="29"/>
    </location>
</feature>
<comment type="caution">
    <text evidence="2">The sequence shown here is derived from an EMBL/GenBank/DDBJ whole genome shotgun (WGS) entry which is preliminary data.</text>
</comment>
<dbReference type="AlphaFoldDB" id="A0A2I0KIN3"/>
<reference evidence="2 3" key="1">
    <citation type="submission" date="2017-11" db="EMBL/GenBank/DDBJ databases">
        <title>De-novo sequencing of pomegranate (Punica granatum L.) genome.</title>
        <authorList>
            <person name="Akparov Z."/>
            <person name="Amiraslanov A."/>
            <person name="Hajiyeva S."/>
            <person name="Abbasov M."/>
            <person name="Kaur K."/>
            <person name="Hamwieh A."/>
            <person name="Solovyev V."/>
            <person name="Salamov A."/>
            <person name="Braich B."/>
            <person name="Kosarev P."/>
            <person name="Mahmoud A."/>
            <person name="Hajiyev E."/>
            <person name="Babayeva S."/>
            <person name="Izzatullayeva V."/>
            <person name="Mammadov A."/>
            <person name="Mammadov A."/>
            <person name="Sharifova S."/>
            <person name="Ojaghi J."/>
            <person name="Eynullazada K."/>
            <person name="Bayramov B."/>
            <person name="Abdulazimova A."/>
            <person name="Shahmuradov I."/>
        </authorList>
    </citation>
    <scope>NUCLEOTIDE SEQUENCE [LARGE SCALE GENOMIC DNA]</scope>
    <source>
        <strain evidence="3">cv. AG2017</strain>
        <tissue evidence="2">Leaf</tissue>
    </source>
</reference>
<feature type="region of interest" description="Disordered" evidence="1">
    <location>
        <begin position="202"/>
        <end position="250"/>
    </location>
</feature>
<accession>A0A2I0KIN3</accession>
<organism evidence="2 3">
    <name type="scientific">Punica granatum</name>
    <name type="common">Pomegranate</name>
    <dbReference type="NCBI Taxonomy" id="22663"/>
    <lineage>
        <taxon>Eukaryota</taxon>
        <taxon>Viridiplantae</taxon>
        <taxon>Streptophyta</taxon>
        <taxon>Embryophyta</taxon>
        <taxon>Tracheophyta</taxon>
        <taxon>Spermatophyta</taxon>
        <taxon>Magnoliopsida</taxon>
        <taxon>eudicotyledons</taxon>
        <taxon>Gunneridae</taxon>
        <taxon>Pentapetalae</taxon>
        <taxon>rosids</taxon>
        <taxon>malvids</taxon>
        <taxon>Myrtales</taxon>
        <taxon>Lythraceae</taxon>
        <taxon>Punica</taxon>
    </lineage>
</organism>
<sequence>MNCKEEAGATKGRKRGQLEEADKQQTSGQQKLTLLHYLSPDHRSIRKCPIWGSKNPLWYQNDQWHPRAHFRALLLKPGHSRTFVDAFLMGLLGRPIHELINGTQKQRSFREMLMPELCTTHSEQLLGLGNHFGLDQAKHIGFPSDILMVTNASRQAFGTRFGQTEIAVVSEHIRTLGKHYESPVHGFLRRLRISISSRGWRVNRSTPSTKHVDTSITARRGADRHQKRTTSLRSSKRSKTGFRVSRSPEHSLTRSMSILGSFKLYSRAH</sequence>
<dbReference type="EMBL" id="PGOL01000562">
    <property type="protein sequence ID" value="PKI68309.1"/>
    <property type="molecule type" value="Genomic_DNA"/>
</dbReference>
<proteinExistence type="predicted"/>
<feature type="compositionally biased region" description="Basic residues" evidence="1">
    <location>
        <begin position="225"/>
        <end position="240"/>
    </location>
</feature>
<gene>
    <name evidence="2" type="ORF">CRG98_011304</name>
</gene>
<name>A0A2I0KIN3_PUNGR</name>
<keyword evidence="3" id="KW-1185">Reference proteome</keyword>
<evidence type="ECO:0000256" key="1">
    <source>
        <dbReference type="SAM" id="MobiDB-lite"/>
    </source>
</evidence>
<dbReference type="Proteomes" id="UP000233551">
    <property type="component" value="Unassembled WGS sequence"/>
</dbReference>
<evidence type="ECO:0000313" key="2">
    <source>
        <dbReference type="EMBL" id="PKI68309.1"/>
    </source>
</evidence>
<evidence type="ECO:0000313" key="3">
    <source>
        <dbReference type="Proteomes" id="UP000233551"/>
    </source>
</evidence>
<feature type="compositionally biased region" description="Polar residues" evidence="1">
    <location>
        <begin position="203"/>
        <end position="217"/>
    </location>
</feature>
<protein>
    <submittedName>
        <fullName evidence="2">Uncharacterized protein</fullName>
    </submittedName>
</protein>